<reference evidence="2" key="1">
    <citation type="journal article" date="2013" name="Stand. Genomic Sci.">
        <title>Complete genome sequence of the bile-resistant pigment-producing anaerobe Alistipes finegoldii type strain (AHN2437(T)).</title>
        <authorList>
            <person name="Mavromatis K."/>
            <person name="Stackebrandt E."/>
            <person name="Munk C."/>
            <person name="Lapidus A."/>
            <person name="Nolan M."/>
            <person name="Lucas S."/>
            <person name="Hammon N."/>
            <person name="Deshpande S."/>
            <person name="Cheng J.F."/>
            <person name="Tapia R."/>
            <person name="Goodwin L.A."/>
            <person name="Pitluck S."/>
            <person name="Liolios K."/>
            <person name="Pagani I."/>
            <person name="Ivanova N."/>
            <person name="Mikhailova N."/>
            <person name="Huntemann M."/>
            <person name="Pati A."/>
            <person name="Chen A."/>
            <person name="Palaniappan K."/>
            <person name="Land M."/>
            <person name="Hauser L."/>
            <person name="Rohde M."/>
            <person name="Gronow S."/>
            <person name="Goker M."/>
            <person name="Detter J.C."/>
            <person name="Bristow J."/>
            <person name="Eisen J.A."/>
            <person name="Markowitz V."/>
            <person name="Hugenholtz P."/>
            <person name="Kyrpides N.C."/>
            <person name="Klenk H.P."/>
            <person name="Woyke T."/>
        </authorList>
    </citation>
    <scope>NUCLEOTIDE SEQUENCE</scope>
    <source>
        <strain evidence="2">DSM 17242 / JCM 16770 / AHN 2437 / CCUG 46020 / CIP 107999</strain>
    </source>
</reference>
<proteinExistence type="predicted"/>
<name>I3YN48_ALIFI</name>
<organism evidence="1 2">
    <name type="scientific">Alistipes finegoldii (strain DSM 17242 / JCM 16770 / CCUG 46020 / CIP 107999 / KCTC 15236 / AHN 2437)</name>
    <dbReference type="NCBI Taxonomy" id="679935"/>
    <lineage>
        <taxon>Bacteria</taxon>
        <taxon>Pseudomonadati</taxon>
        <taxon>Bacteroidota</taxon>
        <taxon>Bacteroidia</taxon>
        <taxon>Bacteroidales</taxon>
        <taxon>Rikenellaceae</taxon>
        <taxon>Alistipes</taxon>
    </lineage>
</organism>
<sequence length="204" mass="24155">MTKIGKTMITVKGEIHPVEIHYNRERKFFYRGVPDEVIALSSFRNRDYASEKELTQALSIALEQYHEKIKVQRKMILYTLFGSSALIRERIEQGMYGGQKEGVSSKFETLMYAQYLFGFNFDILLEVSEQRVEYYYMKEDGTAGRRMSRPFNSQMCLIEWTPQREQFFRDMASQLQKLICSVSEFFDKPDMLELIDNEIVRLLK</sequence>
<dbReference type="EMBL" id="CP003274">
    <property type="protein sequence ID" value="AFL78416.1"/>
    <property type="molecule type" value="Genomic_DNA"/>
</dbReference>
<dbReference type="Proteomes" id="UP000006052">
    <property type="component" value="Chromosome"/>
</dbReference>
<gene>
    <name evidence="1" type="ordered locus">Alfi_2124</name>
</gene>
<dbReference type="RefSeq" id="WP_014775762.1">
    <property type="nucleotide sequence ID" value="NC_018011.1"/>
</dbReference>
<protein>
    <submittedName>
        <fullName evidence="1">Uncharacterized protein</fullName>
    </submittedName>
</protein>
<dbReference type="PATRIC" id="fig|679935.3.peg.2051"/>
<dbReference type="KEGG" id="afd:Alfi_2124"/>
<dbReference type="AlphaFoldDB" id="I3YN48"/>
<dbReference type="eggNOG" id="ENOG5030NGG">
    <property type="taxonomic scope" value="Bacteria"/>
</dbReference>
<dbReference type="GeneID" id="79838723"/>
<accession>I3YN48</accession>
<evidence type="ECO:0000313" key="2">
    <source>
        <dbReference type="Proteomes" id="UP000006052"/>
    </source>
</evidence>
<dbReference type="HOGENOM" id="CLU_1340911_0_0_10"/>
<evidence type="ECO:0000313" key="1">
    <source>
        <dbReference type="EMBL" id="AFL78416.1"/>
    </source>
</evidence>